<dbReference type="Gene3D" id="3.40.630.30">
    <property type="match status" value="1"/>
</dbReference>
<gene>
    <name evidence="2" type="ORF">JOC73_000293</name>
</gene>
<reference evidence="2 3" key="1">
    <citation type="submission" date="2021-01" db="EMBL/GenBank/DDBJ databases">
        <title>Genomic Encyclopedia of Type Strains, Phase IV (KMG-IV): sequencing the most valuable type-strain genomes for metagenomic binning, comparative biology and taxonomic classification.</title>
        <authorList>
            <person name="Goeker M."/>
        </authorList>
    </citation>
    <scope>NUCLEOTIDE SEQUENCE [LARGE SCALE GENOMIC DNA]</scope>
    <source>
        <strain evidence="2 3">DSM 25890</strain>
    </source>
</reference>
<feature type="domain" description="N-acetyltransferase" evidence="1">
    <location>
        <begin position="11"/>
        <end position="164"/>
    </location>
</feature>
<evidence type="ECO:0000259" key="1">
    <source>
        <dbReference type="PROSITE" id="PS51186"/>
    </source>
</evidence>
<dbReference type="PANTHER" id="PTHR43415">
    <property type="entry name" value="SPERMIDINE N(1)-ACETYLTRANSFERASE"/>
    <property type="match status" value="1"/>
</dbReference>
<evidence type="ECO:0000313" key="2">
    <source>
        <dbReference type="EMBL" id="MBM7613785.1"/>
    </source>
</evidence>
<proteinExistence type="predicted"/>
<dbReference type="RefSeq" id="WP_204400051.1">
    <property type="nucleotide sequence ID" value="NZ_JAFBEE010000001.1"/>
</dbReference>
<sequence>MRKIFVETSQIRIRNTKEEDLDFVVTSERDPANAAYVDQWGIDKHSKSLTDKDILHLIIEDRTNNNKVGYMIVAGLQNPHHSIELKRLVITTPGKGFGREVLRLMKRLAFQELDGHRLWLDVRCSNDRAHNLYKSEGFKDEGILRDCVLYNGKYESIIMMSILENEIEKI</sequence>
<protein>
    <submittedName>
        <fullName evidence="2">RimJ/RimL family protein N-acetyltransferase</fullName>
    </submittedName>
</protein>
<organism evidence="2 3">
    <name type="scientific">Alkaliphilus hydrothermalis</name>
    <dbReference type="NCBI Taxonomy" id="1482730"/>
    <lineage>
        <taxon>Bacteria</taxon>
        <taxon>Bacillati</taxon>
        <taxon>Bacillota</taxon>
        <taxon>Clostridia</taxon>
        <taxon>Peptostreptococcales</taxon>
        <taxon>Natronincolaceae</taxon>
        <taxon>Alkaliphilus</taxon>
    </lineage>
</organism>
<accession>A0ABS2NLH5</accession>
<dbReference type="Proteomes" id="UP001314796">
    <property type="component" value="Unassembled WGS sequence"/>
</dbReference>
<keyword evidence="3" id="KW-1185">Reference proteome</keyword>
<dbReference type="PROSITE" id="PS51186">
    <property type="entry name" value="GNAT"/>
    <property type="match status" value="1"/>
</dbReference>
<dbReference type="SUPFAM" id="SSF55729">
    <property type="entry name" value="Acyl-CoA N-acyltransferases (Nat)"/>
    <property type="match status" value="1"/>
</dbReference>
<dbReference type="InterPro" id="IPR000182">
    <property type="entry name" value="GNAT_dom"/>
</dbReference>
<dbReference type="EMBL" id="JAFBEE010000001">
    <property type="protein sequence ID" value="MBM7613785.1"/>
    <property type="molecule type" value="Genomic_DNA"/>
</dbReference>
<dbReference type="PANTHER" id="PTHR43415:SF3">
    <property type="entry name" value="GNAT-FAMILY ACETYLTRANSFERASE"/>
    <property type="match status" value="1"/>
</dbReference>
<comment type="caution">
    <text evidence="2">The sequence shown here is derived from an EMBL/GenBank/DDBJ whole genome shotgun (WGS) entry which is preliminary data.</text>
</comment>
<name>A0ABS2NLH5_9FIRM</name>
<evidence type="ECO:0000313" key="3">
    <source>
        <dbReference type="Proteomes" id="UP001314796"/>
    </source>
</evidence>
<dbReference type="InterPro" id="IPR016181">
    <property type="entry name" value="Acyl_CoA_acyltransferase"/>
</dbReference>
<dbReference type="Pfam" id="PF13302">
    <property type="entry name" value="Acetyltransf_3"/>
    <property type="match status" value="1"/>
</dbReference>